<evidence type="ECO:0000313" key="3">
    <source>
        <dbReference type="EMBL" id="ORX49668.1"/>
    </source>
</evidence>
<dbReference type="Pfam" id="PF13508">
    <property type="entry name" value="Acetyltransf_7"/>
    <property type="match status" value="1"/>
</dbReference>
<dbReference type="CDD" id="cd04301">
    <property type="entry name" value="NAT_SF"/>
    <property type="match status" value="1"/>
</dbReference>
<dbReference type="SUPFAM" id="SSF55729">
    <property type="entry name" value="Acyl-CoA N-acyltransferases (Nat)"/>
    <property type="match status" value="1"/>
</dbReference>
<organism evidence="3 4">
    <name type="scientific">Piromyces finnis</name>
    <dbReference type="NCBI Taxonomy" id="1754191"/>
    <lineage>
        <taxon>Eukaryota</taxon>
        <taxon>Fungi</taxon>
        <taxon>Fungi incertae sedis</taxon>
        <taxon>Chytridiomycota</taxon>
        <taxon>Chytridiomycota incertae sedis</taxon>
        <taxon>Neocallimastigomycetes</taxon>
        <taxon>Neocallimastigales</taxon>
        <taxon>Neocallimastigaceae</taxon>
        <taxon>Piromyces</taxon>
    </lineage>
</organism>
<evidence type="ECO:0000256" key="1">
    <source>
        <dbReference type="SAM" id="MobiDB-lite"/>
    </source>
</evidence>
<evidence type="ECO:0000313" key="4">
    <source>
        <dbReference type="Proteomes" id="UP000193719"/>
    </source>
</evidence>
<keyword evidence="4" id="KW-1185">Reference proteome</keyword>
<protein>
    <recommendedName>
        <fullName evidence="2">N-acetyltransferase domain-containing protein</fullName>
    </recommendedName>
</protein>
<dbReference type="AlphaFoldDB" id="A0A1Y1V878"/>
<comment type="caution">
    <text evidence="3">The sequence shown here is derived from an EMBL/GenBank/DDBJ whole genome shotgun (WGS) entry which is preliminary data.</text>
</comment>
<accession>A0A1Y1V878</accession>
<reference evidence="3 4" key="1">
    <citation type="submission" date="2016-08" db="EMBL/GenBank/DDBJ databases">
        <title>Genomes of anaerobic fungi encode conserved fungal cellulosomes for biomass hydrolysis.</title>
        <authorList>
            <consortium name="DOE Joint Genome Institute"/>
            <person name="Haitjema C.H."/>
            <person name="Gilmore S.P."/>
            <person name="Henske J.K."/>
            <person name="Solomon K.V."/>
            <person name="De Groot R."/>
            <person name="Kuo A."/>
            <person name="Mondo S.J."/>
            <person name="Salamov A.A."/>
            <person name="Labutti K."/>
            <person name="Zhao Z."/>
            <person name="Chiniquy J."/>
            <person name="Barry K."/>
            <person name="Brewer H.M."/>
            <person name="Purvine S.O."/>
            <person name="Wright A.T."/>
            <person name="Boxma B."/>
            <person name="Van Alen T."/>
            <person name="Hackstein J.H."/>
            <person name="Baker S.E."/>
            <person name="Grigoriev I.V."/>
            <person name="O'Malley M.A."/>
        </authorList>
    </citation>
    <scope>NUCLEOTIDE SEQUENCE [LARGE SCALE GENOMIC DNA]</scope>
    <source>
        <strain evidence="4">finn</strain>
    </source>
</reference>
<dbReference type="Proteomes" id="UP000193719">
    <property type="component" value="Unassembled WGS sequence"/>
</dbReference>
<gene>
    <name evidence="3" type="ORF">BCR36DRAFT_583736</name>
</gene>
<dbReference type="GO" id="GO:0016747">
    <property type="term" value="F:acyltransferase activity, transferring groups other than amino-acyl groups"/>
    <property type="evidence" value="ECO:0007669"/>
    <property type="project" value="InterPro"/>
</dbReference>
<dbReference type="Gene3D" id="3.40.630.30">
    <property type="match status" value="1"/>
</dbReference>
<feature type="compositionally biased region" description="Low complexity" evidence="1">
    <location>
        <begin position="19"/>
        <end position="31"/>
    </location>
</feature>
<dbReference type="OrthoDB" id="2115692at2759"/>
<dbReference type="PROSITE" id="PS51186">
    <property type="entry name" value="GNAT"/>
    <property type="match status" value="1"/>
</dbReference>
<sequence>MESIHKSEPIPINIQGQNSAYISPSSLTSSSPVKFRNKDFGRDIKTKSNIINYFSHSRFTPPKSEDNIEVSPTEIKNGEYSVFSRKPQFYKSSNGFRLTFCNLTNEEKKKDIAGRYQKKNREEREKFINQRRRSSINEQNNSYTALTESLLNYYNFHENSKLAIENNLKLNKRKLQFKTKVTSSTTTLQRECFKFDAKSRLNHLKRYMKQTKKSREVRIWANRDLYIMGLSNDKQNLGNALNITEQFNENLSYDDNQSITITNYFLNPLEWEGNIFKFFTIQNETQIETIPELKSLFNQANDIIKREFLNKDMEVSLDWSMDEGMTVDLFVKEIPSLFNQLHETIGVCEYVFMKKYLWLEVITVKEEFRNIGIGRLLIERISDIAKNRNKDILLYALEDVVPFYLHLGFEFSSKFPHKPYHDGYFLIKKIVSV</sequence>
<reference evidence="3 4" key="2">
    <citation type="submission" date="2016-08" db="EMBL/GenBank/DDBJ databases">
        <title>Pervasive Adenine N6-methylation of Active Genes in Fungi.</title>
        <authorList>
            <consortium name="DOE Joint Genome Institute"/>
            <person name="Mondo S.J."/>
            <person name="Dannebaum R.O."/>
            <person name="Kuo R.C."/>
            <person name="Labutti K."/>
            <person name="Haridas S."/>
            <person name="Kuo A."/>
            <person name="Salamov A."/>
            <person name="Ahrendt S.R."/>
            <person name="Lipzen A."/>
            <person name="Sullivan W."/>
            <person name="Andreopoulos W.B."/>
            <person name="Clum A."/>
            <person name="Lindquist E."/>
            <person name="Daum C."/>
            <person name="Ramamoorthy G.K."/>
            <person name="Gryganskyi A."/>
            <person name="Culley D."/>
            <person name="Magnuson J.K."/>
            <person name="James T.Y."/>
            <person name="O'Malley M.A."/>
            <person name="Stajich J.E."/>
            <person name="Spatafora J.W."/>
            <person name="Visel A."/>
            <person name="Grigoriev I.V."/>
        </authorList>
    </citation>
    <scope>NUCLEOTIDE SEQUENCE [LARGE SCALE GENOMIC DNA]</scope>
    <source>
        <strain evidence="4">finn</strain>
    </source>
</reference>
<dbReference type="STRING" id="1754191.A0A1Y1V878"/>
<proteinExistence type="predicted"/>
<dbReference type="InterPro" id="IPR000182">
    <property type="entry name" value="GNAT_dom"/>
</dbReference>
<evidence type="ECO:0000259" key="2">
    <source>
        <dbReference type="PROSITE" id="PS51186"/>
    </source>
</evidence>
<dbReference type="InterPro" id="IPR016181">
    <property type="entry name" value="Acyl_CoA_acyltransferase"/>
</dbReference>
<feature type="region of interest" description="Disordered" evidence="1">
    <location>
        <begin position="15"/>
        <end position="34"/>
    </location>
</feature>
<dbReference type="EMBL" id="MCFH01000023">
    <property type="protein sequence ID" value="ORX49668.1"/>
    <property type="molecule type" value="Genomic_DNA"/>
</dbReference>
<name>A0A1Y1V878_9FUNG</name>
<feature type="domain" description="N-acetyltransferase" evidence="2">
    <location>
        <begin position="288"/>
        <end position="431"/>
    </location>
</feature>